<organism evidence="2 3">
    <name type="scientific">Araneus ventricosus</name>
    <name type="common">Orbweaver spider</name>
    <name type="synonym">Epeira ventricosa</name>
    <dbReference type="NCBI Taxonomy" id="182803"/>
    <lineage>
        <taxon>Eukaryota</taxon>
        <taxon>Metazoa</taxon>
        <taxon>Ecdysozoa</taxon>
        <taxon>Arthropoda</taxon>
        <taxon>Chelicerata</taxon>
        <taxon>Arachnida</taxon>
        <taxon>Araneae</taxon>
        <taxon>Araneomorphae</taxon>
        <taxon>Entelegynae</taxon>
        <taxon>Araneoidea</taxon>
        <taxon>Araneidae</taxon>
        <taxon>Araneus</taxon>
    </lineage>
</organism>
<evidence type="ECO:0000313" key="2">
    <source>
        <dbReference type="EMBL" id="GBN19724.1"/>
    </source>
</evidence>
<dbReference type="EMBL" id="BGPR01006520">
    <property type="protein sequence ID" value="GBN19724.1"/>
    <property type="molecule type" value="Genomic_DNA"/>
</dbReference>
<dbReference type="OrthoDB" id="6428253at2759"/>
<gene>
    <name evidence="2" type="ORF">AVEN_261801_1</name>
</gene>
<name>A0A4Y2LZG0_ARAVE</name>
<accession>A0A4Y2LZG0</accession>
<keyword evidence="3" id="KW-1185">Reference proteome</keyword>
<reference evidence="2 3" key="1">
    <citation type="journal article" date="2019" name="Sci. Rep.">
        <title>Orb-weaving spider Araneus ventricosus genome elucidates the spidroin gene catalogue.</title>
        <authorList>
            <person name="Kono N."/>
            <person name="Nakamura H."/>
            <person name="Ohtoshi R."/>
            <person name="Moran D.A.P."/>
            <person name="Shinohara A."/>
            <person name="Yoshida Y."/>
            <person name="Fujiwara M."/>
            <person name="Mori M."/>
            <person name="Tomita M."/>
            <person name="Arakawa K."/>
        </authorList>
    </citation>
    <scope>NUCLEOTIDE SEQUENCE [LARGE SCALE GENOMIC DNA]</scope>
</reference>
<feature type="chain" id="PRO_5021439753" description="EGF-like domain-containing protein" evidence="1">
    <location>
        <begin position="19"/>
        <end position="487"/>
    </location>
</feature>
<dbReference type="Proteomes" id="UP000499080">
    <property type="component" value="Unassembled WGS sequence"/>
</dbReference>
<proteinExistence type="predicted"/>
<evidence type="ECO:0000313" key="3">
    <source>
        <dbReference type="Proteomes" id="UP000499080"/>
    </source>
</evidence>
<dbReference type="AlphaFoldDB" id="A0A4Y2LZG0"/>
<evidence type="ECO:0000256" key="1">
    <source>
        <dbReference type="SAM" id="SignalP"/>
    </source>
</evidence>
<feature type="signal peptide" evidence="1">
    <location>
        <begin position="1"/>
        <end position="18"/>
    </location>
</feature>
<keyword evidence="1" id="KW-0732">Signal</keyword>
<sequence length="487" mass="56903">MAYWILLVLYLILVLLYAYHYQHPTIQAWPLLSRDADVPNKPAACRDTAECPPYHVCLNQTCVPQFLRGGECDTETGDWTLFSHRGRQFTTCVCKNPKIVTQKHWGGNCDQEVACRPYGHYDRKKKECVCPEGFRATSFLNCVKLLAKERMLLEPCESDEVHYRNMSGGHGLAFSYINRNSDKPCFKRPCTFDAWSGKYLKRARYEQGMGCICDPSLGQFGVRLEGLDSYTRDEGYNACVSVFETPLEKPIFVQVFAYFYLMQRPPVVFIQYHGLNPSDVIEPLRSLMKNDALQIGQEFPYDYLQAHLRKREPFLTRSRNLKYGKSFHNPSYQRMKLQPNAVEWCRFMSRRLNMKDSPYELSFNLLNQFPMCYIGKDDEEAPEQYRGRYVLNPFHLTFQDPQLERTNSVELMFLYGKWILSLSKDYDVETYQIAAVNPNFLPDLRDDPVASLLEEKGQLIRDPFDEMNRRYYDSDDARKAQNEPVFS</sequence>
<evidence type="ECO:0008006" key="4">
    <source>
        <dbReference type="Google" id="ProtNLM"/>
    </source>
</evidence>
<comment type="caution">
    <text evidence="2">The sequence shown here is derived from an EMBL/GenBank/DDBJ whole genome shotgun (WGS) entry which is preliminary data.</text>
</comment>
<protein>
    <recommendedName>
        <fullName evidence="4">EGF-like domain-containing protein</fullName>
    </recommendedName>
</protein>